<dbReference type="InterPro" id="IPR029261">
    <property type="entry name" value="Transposase_Znf"/>
</dbReference>
<name>A0A3N0C7R4_9MICC</name>
<feature type="region of interest" description="Disordered" evidence="1">
    <location>
        <begin position="172"/>
        <end position="219"/>
    </location>
</feature>
<accession>A0A3N0C7R4</accession>
<dbReference type="Proteomes" id="UP000273807">
    <property type="component" value="Unassembled WGS sequence"/>
</dbReference>
<proteinExistence type="predicted"/>
<organism evidence="3 4">
    <name type="scientific">Arthrobacter oryzae</name>
    <dbReference type="NCBI Taxonomy" id="409290"/>
    <lineage>
        <taxon>Bacteria</taxon>
        <taxon>Bacillati</taxon>
        <taxon>Actinomycetota</taxon>
        <taxon>Actinomycetes</taxon>
        <taxon>Micrococcales</taxon>
        <taxon>Micrococcaceae</taxon>
        <taxon>Arthrobacter</taxon>
    </lineage>
</organism>
<keyword evidence="4" id="KW-1185">Reference proteome</keyword>
<dbReference type="Pfam" id="PF14690">
    <property type="entry name" value="Zn_ribbon_ISL3"/>
    <property type="match status" value="1"/>
</dbReference>
<evidence type="ECO:0000256" key="1">
    <source>
        <dbReference type="SAM" id="MobiDB-lite"/>
    </source>
</evidence>
<evidence type="ECO:0000313" key="4">
    <source>
        <dbReference type="Proteomes" id="UP000273807"/>
    </source>
</evidence>
<gene>
    <name evidence="3" type="ORF">D7003_02825</name>
</gene>
<reference evidence="3 4" key="1">
    <citation type="submission" date="2018-10" db="EMBL/GenBank/DDBJ databases">
        <title>Genome sequencing of Arthrobacter oryzae TNB02.</title>
        <authorList>
            <person name="Cho Y.-J."/>
            <person name="Cho A."/>
            <person name="Kim O.-S."/>
        </authorList>
    </citation>
    <scope>NUCLEOTIDE SEQUENCE [LARGE SCALE GENOMIC DNA]</scope>
    <source>
        <strain evidence="3 4">TNB02</strain>
    </source>
</reference>
<evidence type="ECO:0000259" key="2">
    <source>
        <dbReference type="Pfam" id="PF14690"/>
    </source>
</evidence>
<dbReference type="OrthoDB" id="3255666at2"/>
<sequence>MSNSTSCSGGTWCDRADALLGVPGVHITSVAEATTGLIIHVETEETMAGCPACGVVAVGHGRRRSRLHDLPCMGRPVRLIWAKRLWRCPDEHCPTQVFSEQHALAGKRAILTRRAISWATDALQKYDTSVSALAHQLGVSWRSCGTASKPRRGSGSTGPHGSEALMRSALMSMSGHTPGSPVPAWSPASLTTPATPTATSRPGCWTWSRSGRGRPTPTG</sequence>
<comment type="caution">
    <text evidence="3">The sequence shown here is derived from an EMBL/GenBank/DDBJ whole genome shotgun (WGS) entry which is preliminary data.</text>
</comment>
<protein>
    <submittedName>
        <fullName evidence="3">Transposase family protein</fullName>
    </submittedName>
</protein>
<feature type="domain" description="Transposase IS204/IS1001/IS1096/IS1165 zinc-finger" evidence="2">
    <location>
        <begin position="49"/>
        <end position="90"/>
    </location>
</feature>
<dbReference type="EMBL" id="RBED01000045">
    <property type="protein sequence ID" value="RNL59210.1"/>
    <property type="molecule type" value="Genomic_DNA"/>
</dbReference>
<feature type="region of interest" description="Disordered" evidence="1">
    <location>
        <begin position="144"/>
        <end position="163"/>
    </location>
</feature>
<evidence type="ECO:0000313" key="3">
    <source>
        <dbReference type="EMBL" id="RNL59210.1"/>
    </source>
</evidence>
<dbReference type="AlphaFoldDB" id="A0A3N0C7R4"/>
<feature type="compositionally biased region" description="Low complexity" evidence="1">
    <location>
        <begin position="183"/>
        <end position="202"/>
    </location>
</feature>